<dbReference type="Proteomes" id="UP001477870">
    <property type="component" value="Unassembled WGS sequence"/>
</dbReference>
<protein>
    <submittedName>
        <fullName evidence="2">Uncharacterized protein</fullName>
    </submittedName>
</protein>
<evidence type="ECO:0000313" key="2">
    <source>
        <dbReference type="EMBL" id="MEM5501911.1"/>
    </source>
</evidence>
<feature type="transmembrane region" description="Helical" evidence="1">
    <location>
        <begin position="27"/>
        <end position="49"/>
    </location>
</feature>
<sequence length="139" mass="14764">MNAFLPLLIGAMKSDVASTVKRTKRQVILYSILCLFALTTYVLAIVAAITYAATYLGTFEAILIAAAISAATSLLVVAILAILNYRDKKARRRMAYNTVAVAQMGASSVSSVIGAMNLKKLLMVAAAAFAATKLSQTRK</sequence>
<name>A0ABU9T700_9HYPH</name>
<evidence type="ECO:0000313" key="3">
    <source>
        <dbReference type="Proteomes" id="UP001477870"/>
    </source>
</evidence>
<accession>A0ABU9T700</accession>
<dbReference type="EMBL" id="JBBMQO010000005">
    <property type="protein sequence ID" value="MEM5501911.1"/>
    <property type="molecule type" value="Genomic_DNA"/>
</dbReference>
<comment type="caution">
    <text evidence="2">The sequence shown here is derived from an EMBL/GenBank/DDBJ whole genome shotgun (WGS) entry which is preliminary data.</text>
</comment>
<reference evidence="2 3" key="1">
    <citation type="submission" date="2024-03" db="EMBL/GenBank/DDBJ databases">
        <title>Community enrichment and isolation of bacterial strains for fucoidan degradation.</title>
        <authorList>
            <person name="Sichert A."/>
        </authorList>
    </citation>
    <scope>NUCLEOTIDE SEQUENCE [LARGE SCALE GENOMIC DNA]</scope>
    <source>
        <strain evidence="2 3">AS62</strain>
    </source>
</reference>
<feature type="transmembrane region" description="Helical" evidence="1">
    <location>
        <begin position="61"/>
        <end position="83"/>
    </location>
</feature>
<dbReference type="RefSeq" id="WP_342848325.1">
    <property type="nucleotide sequence ID" value="NZ_JBBMQO010000005.1"/>
</dbReference>
<keyword evidence="1" id="KW-0812">Transmembrane</keyword>
<keyword evidence="1" id="KW-0472">Membrane</keyword>
<proteinExistence type="predicted"/>
<organism evidence="2 3">
    <name type="scientific">Ahrensia kielensis</name>
    <dbReference type="NCBI Taxonomy" id="76980"/>
    <lineage>
        <taxon>Bacteria</taxon>
        <taxon>Pseudomonadati</taxon>
        <taxon>Pseudomonadota</taxon>
        <taxon>Alphaproteobacteria</taxon>
        <taxon>Hyphomicrobiales</taxon>
        <taxon>Ahrensiaceae</taxon>
        <taxon>Ahrensia</taxon>
    </lineage>
</organism>
<keyword evidence="1" id="KW-1133">Transmembrane helix</keyword>
<keyword evidence="3" id="KW-1185">Reference proteome</keyword>
<evidence type="ECO:0000256" key="1">
    <source>
        <dbReference type="SAM" id="Phobius"/>
    </source>
</evidence>
<gene>
    <name evidence="2" type="ORF">WNY59_09960</name>
</gene>